<protein>
    <submittedName>
        <fullName evidence="4">Response regulator</fullName>
    </submittedName>
</protein>
<gene>
    <name evidence="4" type="ORF">N7U62_00905</name>
</gene>
<dbReference type="PANTHER" id="PTHR44591">
    <property type="entry name" value="STRESS RESPONSE REGULATOR PROTEIN 1"/>
    <property type="match status" value="1"/>
</dbReference>
<evidence type="ECO:0000313" key="4">
    <source>
        <dbReference type="EMBL" id="MCV9385197.1"/>
    </source>
</evidence>
<feature type="modified residue" description="4-aspartylphosphate" evidence="2">
    <location>
        <position position="53"/>
    </location>
</feature>
<feature type="domain" description="Response regulatory" evidence="3">
    <location>
        <begin position="3"/>
        <end position="118"/>
    </location>
</feature>
<evidence type="ECO:0000259" key="3">
    <source>
        <dbReference type="PROSITE" id="PS50110"/>
    </source>
</evidence>
<dbReference type="InterPro" id="IPR050595">
    <property type="entry name" value="Bact_response_regulator"/>
</dbReference>
<evidence type="ECO:0000256" key="2">
    <source>
        <dbReference type="PROSITE-ProRule" id="PRU00169"/>
    </source>
</evidence>
<accession>A0ABT3CNH8</accession>
<proteinExistence type="predicted"/>
<dbReference type="InterPro" id="IPR011006">
    <property type="entry name" value="CheY-like_superfamily"/>
</dbReference>
<dbReference type="Proteomes" id="UP001300692">
    <property type="component" value="Unassembled WGS sequence"/>
</dbReference>
<dbReference type="PROSITE" id="PS50110">
    <property type="entry name" value="RESPONSE_REGULATORY"/>
    <property type="match status" value="1"/>
</dbReference>
<organism evidence="4 5">
    <name type="scientific">Reichenbachiella ulvae</name>
    <dbReference type="NCBI Taxonomy" id="2980104"/>
    <lineage>
        <taxon>Bacteria</taxon>
        <taxon>Pseudomonadati</taxon>
        <taxon>Bacteroidota</taxon>
        <taxon>Cytophagia</taxon>
        <taxon>Cytophagales</taxon>
        <taxon>Reichenbachiellaceae</taxon>
        <taxon>Reichenbachiella</taxon>
    </lineage>
</organism>
<name>A0ABT3CNH8_9BACT</name>
<reference evidence="4 5" key="1">
    <citation type="submission" date="2022-10" db="EMBL/GenBank/DDBJ databases">
        <title>Comparative genomics and taxonomic characterization of three novel marine species of genus Reichenbachiella exhibiting antioxidant and polysaccharide degradation activities.</title>
        <authorList>
            <person name="Muhammad N."/>
            <person name="Lee Y.-J."/>
            <person name="Ko J."/>
            <person name="Kim S.-G."/>
        </authorList>
    </citation>
    <scope>NUCLEOTIDE SEQUENCE [LARGE SCALE GENOMIC DNA]</scope>
    <source>
        <strain evidence="4 5">ABR2-5</strain>
    </source>
</reference>
<dbReference type="RefSeq" id="WP_264135990.1">
    <property type="nucleotide sequence ID" value="NZ_JAOYOD010000001.1"/>
</dbReference>
<dbReference type="SMART" id="SM00448">
    <property type="entry name" value="REC"/>
    <property type="match status" value="1"/>
</dbReference>
<evidence type="ECO:0000313" key="5">
    <source>
        <dbReference type="Proteomes" id="UP001300692"/>
    </source>
</evidence>
<evidence type="ECO:0000256" key="1">
    <source>
        <dbReference type="ARBA" id="ARBA00022553"/>
    </source>
</evidence>
<keyword evidence="5" id="KW-1185">Reference proteome</keyword>
<comment type="caution">
    <text evidence="4">The sequence shown here is derived from an EMBL/GenBank/DDBJ whole genome shotgun (WGS) entry which is preliminary data.</text>
</comment>
<dbReference type="EMBL" id="JAOYOD010000001">
    <property type="protein sequence ID" value="MCV9385197.1"/>
    <property type="molecule type" value="Genomic_DNA"/>
</dbReference>
<keyword evidence="1 2" id="KW-0597">Phosphoprotein</keyword>
<dbReference type="Gene3D" id="3.40.50.2300">
    <property type="match status" value="1"/>
</dbReference>
<dbReference type="SUPFAM" id="SSF52172">
    <property type="entry name" value="CheY-like"/>
    <property type="match status" value="1"/>
</dbReference>
<dbReference type="PANTHER" id="PTHR44591:SF3">
    <property type="entry name" value="RESPONSE REGULATORY DOMAIN-CONTAINING PROTEIN"/>
    <property type="match status" value="1"/>
</dbReference>
<dbReference type="Pfam" id="PF00072">
    <property type="entry name" value="Response_reg"/>
    <property type="match status" value="1"/>
</dbReference>
<dbReference type="InterPro" id="IPR001789">
    <property type="entry name" value="Sig_transdc_resp-reg_receiver"/>
</dbReference>
<sequence>MKRVLIVEDSLYMRSLLRIELRKAGYEIVGEAGDGITAIELVHKLNPDIVTLDNILPDMLGIEVLEYIHSHGLNAVVIMVTAMNHDLLHERAGALNAEGFLSKPFKPGAVKEVLDDAIKKHHLYHKF</sequence>